<evidence type="ECO:0000256" key="1">
    <source>
        <dbReference type="ARBA" id="ARBA00006432"/>
    </source>
</evidence>
<reference evidence="3" key="2">
    <citation type="submission" date="2020-11" db="EMBL/GenBank/DDBJ databases">
        <title>The chromosome-scale genome resource for two endophytic Fusarium species: F. culmorum and F. pseudograminearum.</title>
        <authorList>
            <person name="Yuan Z."/>
        </authorList>
    </citation>
    <scope>NUCLEOTIDE SEQUENCE</scope>
    <source>
        <strain evidence="3">Class2-1B</strain>
    </source>
</reference>
<dbReference type="GO" id="GO:0031956">
    <property type="term" value="F:medium-chain fatty acid-CoA ligase activity"/>
    <property type="evidence" value="ECO:0007669"/>
    <property type="project" value="TreeGrafter"/>
</dbReference>
<accession>A0A2T4GD77</accession>
<dbReference type="Proteomes" id="UP000241587">
    <property type="component" value="Unassembled WGS sequence"/>
</dbReference>
<evidence type="ECO:0000313" key="4">
    <source>
        <dbReference type="Proteomes" id="UP000241587"/>
    </source>
</evidence>
<keyword evidence="4" id="KW-1185">Reference proteome</keyword>
<name>A0A2T4GD77_FUSCU</name>
<comment type="similarity">
    <text evidence="1">Belongs to the ATP-dependent AMP-binding enzyme family.</text>
</comment>
<sequence length="275" mass="30457">MYSALSGTPQEMIEPNEVVIWERLRKGGVTILWVSIPLWSRLQQYYYDVLSRLPQANLDVYLEEAKSVQLASVGGAALIPSLLRFWRHTIGIPLEAAIGKPSPGVELKLSEESEGEILMKSSLLFSGYLGDEAKTKESMTADGFFKTGDYARRVGDEYVMEGRVSTDYVGNRVAALVRFSPGFDGNLAIIRDALSEDLALYNLPTALRVLAPGEVIPATDAGKVVRQNVVQQYFTPTGDYELAPSVEVWDLSQKQHKAKAWDWNGVQLSPQGLQM</sequence>
<gene>
    <name evidence="2" type="ORF">FCULG_00010329</name>
    <name evidence="3" type="ORF">HYE67_005897</name>
</gene>
<dbReference type="EMBL" id="CP064749">
    <property type="protein sequence ID" value="QPC63666.1"/>
    <property type="molecule type" value="Genomic_DNA"/>
</dbReference>
<dbReference type="PANTHER" id="PTHR43201">
    <property type="entry name" value="ACYL-COA SYNTHETASE"/>
    <property type="match status" value="1"/>
</dbReference>
<protein>
    <submittedName>
        <fullName evidence="2">Uncharacterized protein</fullName>
    </submittedName>
</protein>
<evidence type="ECO:0000313" key="3">
    <source>
        <dbReference type="EMBL" id="QPC63666.1"/>
    </source>
</evidence>
<dbReference type="PANTHER" id="PTHR43201:SF8">
    <property type="entry name" value="ACYL-COA SYNTHETASE FAMILY MEMBER 3"/>
    <property type="match status" value="1"/>
</dbReference>
<organism evidence="2 4">
    <name type="scientific">Fusarium culmorum</name>
    <dbReference type="NCBI Taxonomy" id="5516"/>
    <lineage>
        <taxon>Eukaryota</taxon>
        <taxon>Fungi</taxon>
        <taxon>Dikarya</taxon>
        <taxon>Ascomycota</taxon>
        <taxon>Pezizomycotina</taxon>
        <taxon>Sordariomycetes</taxon>
        <taxon>Hypocreomycetidae</taxon>
        <taxon>Hypocreales</taxon>
        <taxon>Nectriaceae</taxon>
        <taxon>Fusarium</taxon>
    </lineage>
</organism>
<reference evidence="2 4" key="1">
    <citation type="submission" date="2018-02" db="EMBL/GenBank/DDBJ databases">
        <title>Fusarium culmorum secondary metabolites in fungal-bacterial-plant interactions.</title>
        <authorList>
            <person name="Schmidt R."/>
        </authorList>
    </citation>
    <scope>NUCLEOTIDE SEQUENCE [LARGE SCALE GENOMIC DNA]</scope>
    <source>
        <strain evidence="2 4">PV</strain>
    </source>
</reference>
<dbReference type="Gene3D" id="3.40.50.12780">
    <property type="entry name" value="N-terminal domain of ligase-like"/>
    <property type="match status" value="1"/>
</dbReference>
<dbReference type="Proteomes" id="UP000663297">
    <property type="component" value="Chromosome 3"/>
</dbReference>
<evidence type="ECO:0000313" key="2">
    <source>
        <dbReference type="EMBL" id="PTD01425.1"/>
    </source>
</evidence>
<dbReference type="InterPro" id="IPR042099">
    <property type="entry name" value="ANL_N_sf"/>
</dbReference>
<dbReference type="OMA" id="WRHTIGI"/>
<dbReference type="GO" id="GO:0006631">
    <property type="term" value="P:fatty acid metabolic process"/>
    <property type="evidence" value="ECO:0007669"/>
    <property type="project" value="TreeGrafter"/>
</dbReference>
<dbReference type="SUPFAM" id="SSF56801">
    <property type="entry name" value="Acetyl-CoA synthetase-like"/>
    <property type="match status" value="1"/>
</dbReference>
<dbReference type="OrthoDB" id="6614653at2759"/>
<dbReference type="AlphaFoldDB" id="A0A2T4GD77"/>
<dbReference type="EMBL" id="PVEM01000028">
    <property type="protein sequence ID" value="PTD01425.1"/>
    <property type="molecule type" value="Genomic_DNA"/>
</dbReference>
<proteinExistence type="inferred from homology"/>